<dbReference type="KEGG" id="rau:MC5_04210"/>
<dbReference type="Proteomes" id="UP000007589">
    <property type="component" value="Chromosome"/>
</dbReference>
<dbReference type="HOGENOM" id="CLU_196079_0_0_5"/>
<accession>H8K7B3</accession>
<name>H8K7B3_RICAC</name>
<reference evidence="2" key="1">
    <citation type="submission" date="2012-02" db="EMBL/GenBank/DDBJ databases">
        <title>Complete genome sequence of Rickettsia australis strain Cutlack.</title>
        <authorList>
            <person name="Johnson S.L."/>
            <person name="Munk A.C."/>
            <person name="Han S."/>
            <person name="Bruce D.C."/>
            <person name="Dasch G.A."/>
        </authorList>
    </citation>
    <scope>NUCLEOTIDE SEQUENCE [LARGE SCALE GENOMIC DNA]</scope>
    <source>
        <strain evidence="2">Cutlack</strain>
    </source>
</reference>
<dbReference type="AlphaFoldDB" id="H8K7B3"/>
<dbReference type="EMBL" id="CP003338">
    <property type="protein sequence ID" value="AFC71156.1"/>
    <property type="molecule type" value="Genomic_DNA"/>
</dbReference>
<protein>
    <submittedName>
        <fullName evidence="1">Uncharacterized protein</fullName>
    </submittedName>
</protein>
<keyword evidence="2" id="KW-1185">Reference proteome</keyword>
<gene>
    <name evidence="1" type="ordered locus">MC5_04210</name>
</gene>
<dbReference type="RefSeq" id="WP_014412683.1">
    <property type="nucleotide sequence ID" value="NC_017058.1"/>
</dbReference>
<proteinExistence type="predicted"/>
<organism evidence="1 2">
    <name type="scientific">Rickettsia australis (strain Cutlack)</name>
    <dbReference type="NCBI Taxonomy" id="1105110"/>
    <lineage>
        <taxon>Bacteria</taxon>
        <taxon>Pseudomonadati</taxon>
        <taxon>Pseudomonadota</taxon>
        <taxon>Alphaproteobacteria</taxon>
        <taxon>Rickettsiales</taxon>
        <taxon>Rickettsiaceae</taxon>
        <taxon>Rickettsieae</taxon>
        <taxon>Rickettsia</taxon>
        <taxon>spotted fever group</taxon>
    </lineage>
</organism>
<sequence>MLKYAYCKVITEGTNNPLQVLGSMFGGEPLNPLKTAAEAYIKWSEGNFSRSENFEITESNLNNHEVDSLGDTLHADLDLY</sequence>
<evidence type="ECO:0000313" key="1">
    <source>
        <dbReference type="EMBL" id="AFC71156.1"/>
    </source>
</evidence>
<evidence type="ECO:0000313" key="2">
    <source>
        <dbReference type="Proteomes" id="UP000007589"/>
    </source>
</evidence>